<dbReference type="GO" id="GO:0009007">
    <property type="term" value="F:site-specific DNA-methyltransferase (adenine-specific) activity"/>
    <property type="evidence" value="ECO:0007669"/>
    <property type="project" value="UniProtKB-EC"/>
</dbReference>
<dbReference type="InterPro" id="IPR002052">
    <property type="entry name" value="DNA_methylase_N6_adenine_CS"/>
</dbReference>
<name>K5BIK6_MYCHD</name>
<evidence type="ECO:0000313" key="8">
    <source>
        <dbReference type="Proteomes" id="UP000006265"/>
    </source>
</evidence>
<dbReference type="STRING" id="1122247.GCA_000379865_04104"/>
<dbReference type="REBASE" id="57370">
    <property type="entry name" value="Mha44199ORF4502P"/>
</dbReference>
<reference evidence="7 8" key="1">
    <citation type="journal article" date="2012" name="J. Bacteriol.">
        <title>Genome sequence of Mycobacterium hassiacum DSM 44199, a rare source of heat-stable mycobacterial proteins.</title>
        <authorList>
            <person name="Tiago I."/>
            <person name="Maranha A."/>
            <person name="Mendes V."/>
            <person name="Alarico S."/>
            <person name="Moynihan P.J."/>
            <person name="Clarke A.J."/>
            <person name="Macedo-Ribeiro S."/>
            <person name="Pereira P.J."/>
            <person name="Empadinhas N."/>
        </authorList>
    </citation>
    <scope>NUCLEOTIDE SEQUENCE [LARGE SCALE GENOMIC DNA]</scope>
    <source>
        <strain evidence="8">DSM 44199 / CIP 105218 / JCM 12690 / 3849</strain>
    </source>
</reference>
<comment type="catalytic activity">
    <reaction evidence="5">
        <text>a 2'-deoxyadenosine in DNA + S-adenosyl-L-methionine = an N(6)-methyl-2'-deoxyadenosine in DNA + S-adenosyl-L-homocysteine + H(+)</text>
        <dbReference type="Rhea" id="RHEA:15197"/>
        <dbReference type="Rhea" id="RHEA-COMP:12418"/>
        <dbReference type="Rhea" id="RHEA-COMP:12419"/>
        <dbReference type="ChEBI" id="CHEBI:15378"/>
        <dbReference type="ChEBI" id="CHEBI:57856"/>
        <dbReference type="ChEBI" id="CHEBI:59789"/>
        <dbReference type="ChEBI" id="CHEBI:90615"/>
        <dbReference type="ChEBI" id="CHEBI:90616"/>
        <dbReference type="EC" id="2.1.1.72"/>
    </reaction>
</comment>
<dbReference type="GO" id="GO:0006304">
    <property type="term" value="P:DNA modification"/>
    <property type="evidence" value="ECO:0007669"/>
    <property type="project" value="InterPro"/>
</dbReference>
<dbReference type="InterPro" id="IPR050953">
    <property type="entry name" value="N4_N6_ade-DNA_methylase"/>
</dbReference>
<evidence type="ECO:0000256" key="3">
    <source>
        <dbReference type="ARBA" id="ARBA00022679"/>
    </source>
</evidence>
<evidence type="ECO:0000256" key="5">
    <source>
        <dbReference type="ARBA" id="ARBA00047942"/>
    </source>
</evidence>
<dbReference type="PANTHER" id="PTHR33841">
    <property type="entry name" value="DNA METHYLTRANSFERASE YEEA-RELATED"/>
    <property type="match status" value="1"/>
</dbReference>
<dbReference type="EMBL" id="AMRA01000129">
    <property type="protein sequence ID" value="EKF21529.1"/>
    <property type="molecule type" value="Genomic_DNA"/>
</dbReference>
<evidence type="ECO:0000256" key="1">
    <source>
        <dbReference type="ARBA" id="ARBA00011900"/>
    </source>
</evidence>
<feature type="domain" description="Type II methyltransferase M.TaqI-like" evidence="6">
    <location>
        <begin position="277"/>
        <end position="452"/>
    </location>
</feature>
<dbReference type="AlphaFoldDB" id="K5BIK6"/>
<dbReference type="NCBIfam" id="NF033451">
    <property type="entry name" value="BREX_2_MTaseX"/>
    <property type="match status" value="1"/>
</dbReference>
<dbReference type="PRINTS" id="PR00507">
    <property type="entry name" value="N12N6MTFRASE"/>
</dbReference>
<keyword evidence="8" id="KW-1185">Reference proteome</keyword>
<gene>
    <name evidence="7" type="ORF">C731_4502</name>
</gene>
<evidence type="ECO:0000256" key="2">
    <source>
        <dbReference type="ARBA" id="ARBA00022603"/>
    </source>
</evidence>
<dbReference type="RefSeq" id="WP_005631884.1">
    <property type="nucleotide sequence ID" value="NZ_AMRA01000129.1"/>
</dbReference>
<dbReference type="Pfam" id="PF07669">
    <property type="entry name" value="Eco57I"/>
    <property type="match status" value="1"/>
</dbReference>
<dbReference type="PROSITE" id="PS00092">
    <property type="entry name" value="N6_MTASE"/>
    <property type="match status" value="1"/>
</dbReference>
<keyword evidence="3" id="KW-0808">Transferase</keyword>
<keyword evidence="2 7" id="KW-0489">Methyltransferase</keyword>
<evidence type="ECO:0000313" key="7">
    <source>
        <dbReference type="EMBL" id="EKF21529.1"/>
    </source>
</evidence>
<dbReference type="GO" id="GO:0003676">
    <property type="term" value="F:nucleic acid binding"/>
    <property type="evidence" value="ECO:0007669"/>
    <property type="project" value="InterPro"/>
</dbReference>
<protein>
    <recommendedName>
        <fullName evidence="1">site-specific DNA-methyltransferase (adenine-specific)</fullName>
        <ecNumber evidence="1">2.1.1.72</ecNumber>
    </recommendedName>
</protein>
<sequence length="477" mass="53428">MAWAAADLVNALKKQVLALEADLRARVDGDDEYARQDGVLEAWRRDYDAAFASQRTAATWLEWRNERVTQAAVAWVLLTVFARYCEDNALVSPRWISGADADQRTQALDARRAYFQQYPEHTDREWLGQIIDHFSKYTATAGLVDRFSPLHLVAPSGDAARALLEFWWQQDNNGQPPYSFVGVDTRFLGDVYQDLSEHAKKTYALLQTPEFVEEFILDQTLEPALADRPLEGFTVIDPTCGSGHFLLGAFKRLHARWQREAPGLGARELVAKALDGIYGVDINPFAVAIARFRLLVAALHAAGDTSIEQNIGYTPHLAAGDSLLWGADQQLLPEDLLAGPVIHADTTEDAEALKAILQREHDVVVGNPPYITVKDAALNATYRKLYPTIHRQVTLTVPFMELFFKLAYGRGRDRPVGWVGQITSNSFMKRPYVGPKLIQEFFPRVDLQKVVDSEGAWIPGHNMDGTPTVIIFGRNRL</sequence>
<evidence type="ECO:0000259" key="6">
    <source>
        <dbReference type="Pfam" id="PF07669"/>
    </source>
</evidence>
<dbReference type="GO" id="GO:0032259">
    <property type="term" value="P:methylation"/>
    <property type="evidence" value="ECO:0007669"/>
    <property type="project" value="UniProtKB-KW"/>
</dbReference>
<dbReference type="InterPro" id="IPR011639">
    <property type="entry name" value="MethylTrfase_TaqI-like_dom"/>
</dbReference>
<dbReference type="Proteomes" id="UP000006265">
    <property type="component" value="Unassembled WGS sequence"/>
</dbReference>
<dbReference type="SUPFAM" id="SSF53335">
    <property type="entry name" value="S-adenosyl-L-methionine-dependent methyltransferases"/>
    <property type="match status" value="1"/>
</dbReference>
<dbReference type="eggNOG" id="COG1002">
    <property type="taxonomic scope" value="Bacteria"/>
</dbReference>
<dbReference type="InterPro" id="IPR029063">
    <property type="entry name" value="SAM-dependent_MTases_sf"/>
</dbReference>
<organism evidence="7 8">
    <name type="scientific">Mycolicibacterium hassiacum (strain DSM 44199 / CIP 105218 / JCM 12690 / 3849)</name>
    <name type="common">Mycobacterium hassiacum</name>
    <dbReference type="NCBI Taxonomy" id="1122247"/>
    <lineage>
        <taxon>Bacteria</taxon>
        <taxon>Bacillati</taxon>
        <taxon>Actinomycetota</taxon>
        <taxon>Actinomycetes</taxon>
        <taxon>Mycobacteriales</taxon>
        <taxon>Mycobacteriaceae</taxon>
        <taxon>Mycolicibacterium</taxon>
    </lineage>
</organism>
<dbReference type="PANTHER" id="PTHR33841:SF1">
    <property type="entry name" value="DNA METHYLTRANSFERASE A"/>
    <property type="match status" value="1"/>
</dbReference>
<dbReference type="EC" id="2.1.1.72" evidence="1"/>
<proteinExistence type="predicted"/>
<dbReference type="Gene3D" id="3.40.50.150">
    <property type="entry name" value="Vaccinia Virus protein VP39"/>
    <property type="match status" value="1"/>
</dbReference>
<feature type="non-terminal residue" evidence="7">
    <location>
        <position position="477"/>
    </location>
</feature>
<comment type="caution">
    <text evidence="7">The sequence shown here is derived from an EMBL/GenBank/DDBJ whole genome shotgun (WGS) entry which is preliminary data.</text>
</comment>
<evidence type="ECO:0000256" key="4">
    <source>
        <dbReference type="ARBA" id="ARBA00022691"/>
    </source>
</evidence>
<keyword evidence="4" id="KW-0949">S-adenosyl-L-methionine</keyword>
<accession>K5BIK6</accession>